<name>A0A9Q1DTS0_CONCO</name>
<comment type="caution">
    <text evidence="9">The sequence shown here is derived from an EMBL/GenBank/DDBJ whole genome shotgun (WGS) entry which is preliminary data.</text>
</comment>
<keyword evidence="3" id="KW-0547">Nucleotide-binding</keyword>
<comment type="similarity">
    <text evidence="1 7">Belongs to the inositol phosphokinase (IPK) family.</text>
</comment>
<accession>A0A9Q1DTS0</accession>
<keyword evidence="5" id="KW-0067">ATP-binding</keyword>
<feature type="compositionally biased region" description="Basic and acidic residues" evidence="8">
    <location>
        <begin position="236"/>
        <end position="250"/>
    </location>
</feature>
<dbReference type="GO" id="GO:0008440">
    <property type="term" value="F:inositol-1,4,5-trisphosphate 3-kinase activity"/>
    <property type="evidence" value="ECO:0007669"/>
    <property type="project" value="UniProtKB-EC"/>
</dbReference>
<dbReference type="Gene3D" id="3.30.470.160">
    <property type="entry name" value="Inositol polyphosphate kinase"/>
    <property type="match status" value="1"/>
</dbReference>
<feature type="region of interest" description="Disordered" evidence="8">
    <location>
        <begin position="602"/>
        <end position="626"/>
    </location>
</feature>
<dbReference type="GO" id="GO:0005634">
    <property type="term" value="C:nucleus"/>
    <property type="evidence" value="ECO:0007669"/>
    <property type="project" value="TreeGrafter"/>
</dbReference>
<feature type="compositionally biased region" description="Basic and acidic residues" evidence="8">
    <location>
        <begin position="18"/>
        <end position="38"/>
    </location>
</feature>
<dbReference type="InterPro" id="IPR005522">
    <property type="entry name" value="IPK"/>
</dbReference>
<feature type="compositionally biased region" description="Low complexity" evidence="8">
    <location>
        <begin position="267"/>
        <end position="277"/>
    </location>
</feature>
<dbReference type="SUPFAM" id="SSF56104">
    <property type="entry name" value="SAICAR synthase-like"/>
    <property type="match status" value="1"/>
</dbReference>
<feature type="compositionally biased region" description="Basic residues" evidence="8">
    <location>
        <begin position="199"/>
        <end position="209"/>
    </location>
</feature>
<evidence type="ECO:0000256" key="1">
    <source>
        <dbReference type="ARBA" id="ARBA00007374"/>
    </source>
</evidence>
<evidence type="ECO:0000256" key="6">
    <source>
        <dbReference type="ARBA" id="ARBA00051963"/>
    </source>
</evidence>
<evidence type="ECO:0000256" key="4">
    <source>
        <dbReference type="ARBA" id="ARBA00022777"/>
    </source>
</evidence>
<keyword evidence="4 7" id="KW-0418">Kinase</keyword>
<dbReference type="GO" id="GO:0046854">
    <property type="term" value="P:phosphatidylinositol phosphate biosynthetic process"/>
    <property type="evidence" value="ECO:0007669"/>
    <property type="project" value="TreeGrafter"/>
</dbReference>
<evidence type="ECO:0000256" key="8">
    <source>
        <dbReference type="SAM" id="MobiDB-lite"/>
    </source>
</evidence>
<organism evidence="9 10">
    <name type="scientific">Conger conger</name>
    <name type="common">Conger eel</name>
    <name type="synonym">Muraena conger</name>
    <dbReference type="NCBI Taxonomy" id="82655"/>
    <lineage>
        <taxon>Eukaryota</taxon>
        <taxon>Metazoa</taxon>
        <taxon>Chordata</taxon>
        <taxon>Craniata</taxon>
        <taxon>Vertebrata</taxon>
        <taxon>Euteleostomi</taxon>
        <taxon>Actinopterygii</taxon>
        <taxon>Neopterygii</taxon>
        <taxon>Teleostei</taxon>
        <taxon>Anguilliformes</taxon>
        <taxon>Congridae</taxon>
        <taxon>Conger</taxon>
    </lineage>
</organism>
<sequence>MEHVASRLSLKPGPGEGMRQRQLKERNAEDVGEEKIDTDGADFTSESREANWRRPASDGTATVRKVKPKLRSTRAVCFPSQVSTRSPTEPETELTSATRREAAALEPGSCDQDRAAYVPGEKAEDGKRNGKEEKEEGRAEKRGEEDGGFGEDDGGRGPRRRIPNRNAKLREALKTRRTRLGGSVEMEGAEGGRADWERRKRWTRTGRKARGVELKEQSGSEADGEQDEARASGAERGPERSPEGETEKRGSISHIFLSRMLINSSASSSSSSFTYTSDESDDVFSEKEDTATRRQNMRKSHSWKTFITMIQWPMRKQSSWVQLAGHQDNFQPSEGGEVLKRYNAVENSCLQALMKDSLRQFVPSYYGLTSRGSESYIRLEDLLSGLACPVIMDCKMGIRTYLEEELARARSSPCLRADMYQKMVKVDPTAPSAEEHTQAGVTKPRYMQWRDSMSSTSTLGFRIEGITGEDGRILRDFKKTRSLDQVTDALLSFTKRRSHILEAYLSRLHALSEALKESEFFNTHEIIGSSLLFVHDRTDKANIWMIDFAKTTPLPSGVHLKHDVPWVEGNREDGYIIGLSTLTLLMKEALQTLGQYQDERNTPAQADHQTGAQGGAQTGDAVRDHV</sequence>
<dbReference type="PANTHER" id="PTHR12400:SF77">
    <property type="entry name" value="KINASE"/>
    <property type="match status" value="1"/>
</dbReference>
<dbReference type="EMBL" id="JAFJMO010000003">
    <property type="protein sequence ID" value="KAJ8281646.1"/>
    <property type="molecule type" value="Genomic_DNA"/>
</dbReference>
<dbReference type="InterPro" id="IPR038286">
    <property type="entry name" value="IPK_sf"/>
</dbReference>
<dbReference type="GO" id="GO:0005737">
    <property type="term" value="C:cytoplasm"/>
    <property type="evidence" value="ECO:0007669"/>
    <property type="project" value="TreeGrafter"/>
</dbReference>
<feature type="region of interest" description="Disordered" evidence="8">
    <location>
        <begin position="1"/>
        <end position="252"/>
    </location>
</feature>
<evidence type="ECO:0000256" key="3">
    <source>
        <dbReference type="ARBA" id="ARBA00022741"/>
    </source>
</evidence>
<comment type="catalytic activity">
    <reaction evidence="6">
        <text>1D-myo-inositol 1,4,5-trisphosphate + ATP = 1D-myo-inositol 1,3,4,5-tetrakisphosphate + ADP + H(+)</text>
        <dbReference type="Rhea" id="RHEA:11020"/>
        <dbReference type="ChEBI" id="CHEBI:15378"/>
        <dbReference type="ChEBI" id="CHEBI:30616"/>
        <dbReference type="ChEBI" id="CHEBI:57895"/>
        <dbReference type="ChEBI" id="CHEBI:203600"/>
        <dbReference type="ChEBI" id="CHEBI:456216"/>
        <dbReference type="EC" id="2.7.1.127"/>
    </reaction>
    <physiologicalReaction direction="left-to-right" evidence="6">
        <dbReference type="Rhea" id="RHEA:11021"/>
    </physiologicalReaction>
</comment>
<dbReference type="GO" id="GO:0005524">
    <property type="term" value="F:ATP binding"/>
    <property type="evidence" value="ECO:0007669"/>
    <property type="project" value="UniProtKB-KW"/>
</dbReference>
<dbReference type="Proteomes" id="UP001152803">
    <property type="component" value="Unassembled WGS sequence"/>
</dbReference>
<dbReference type="Pfam" id="PF03770">
    <property type="entry name" value="IPK"/>
    <property type="match status" value="1"/>
</dbReference>
<evidence type="ECO:0000256" key="7">
    <source>
        <dbReference type="RuleBase" id="RU363090"/>
    </source>
</evidence>
<dbReference type="AlphaFoldDB" id="A0A9Q1DTS0"/>
<dbReference type="PANTHER" id="PTHR12400">
    <property type="entry name" value="INOSITOL POLYPHOSPHATE KINASE"/>
    <property type="match status" value="1"/>
</dbReference>
<feature type="region of interest" description="Disordered" evidence="8">
    <location>
        <begin position="267"/>
        <end position="296"/>
    </location>
</feature>
<protein>
    <recommendedName>
        <fullName evidence="7">Kinase</fullName>
        <ecNumber evidence="7">2.7.-.-</ecNumber>
    </recommendedName>
</protein>
<dbReference type="GO" id="GO:0032958">
    <property type="term" value="P:inositol phosphate biosynthetic process"/>
    <property type="evidence" value="ECO:0007669"/>
    <property type="project" value="InterPro"/>
</dbReference>
<dbReference type="EC" id="2.7.-.-" evidence="7"/>
<feature type="compositionally biased region" description="Basic and acidic residues" evidence="8">
    <location>
        <begin position="121"/>
        <end position="145"/>
    </location>
</feature>
<evidence type="ECO:0000256" key="2">
    <source>
        <dbReference type="ARBA" id="ARBA00022679"/>
    </source>
</evidence>
<evidence type="ECO:0000313" key="10">
    <source>
        <dbReference type="Proteomes" id="UP001152803"/>
    </source>
</evidence>
<proteinExistence type="inferred from homology"/>
<evidence type="ECO:0000313" key="9">
    <source>
        <dbReference type="EMBL" id="KAJ8281646.1"/>
    </source>
</evidence>
<dbReference type="OrthoDB" id="338650at2759"/>
<keyword evidence="2 7" id="KW-0808">Transferase</keyword>
<feature type="compositionally biased region" description="Basic and acidic residues" evidence="8">
    <location>
        <begin position="45"/>
        <end position="56"/>
    </location>
</feature>
<dbReference type="FunFam" id="3.30.470.160:FF:000001">
    <property type="entry name" value="Kinase"/>
    <property type="match status" value="1"/>
</dbReference>
<feature type="compositionally biased region" description="Polar residues" evidence="8">
    <location>
        <begin position="80"/>
        <end position="97"/>
    </location>
</feature>
<keyword evidence="10" id="KW-1185">Reference proteome</keyword>
<dbReference type="GO" id="GO:0000828">
    <property type="term" value="F:inositol hexakisphosphate kinase activity"/>
    <property type="evidence" value="ECO:0007669"/>
    <property type="project" value="TreeGrafter"/>
</dbReference>
<gene>
    <name evidence="9" type="ORF">COCON_G00041650</name>
</gene>
<evidence type="ECO:0000256" key="5">
    <source>
        <dbReference type="ARBA" id="ARBA00022840"/>
    </source>
</evidence>
<reference evidence="9" key="1">
    <citation type="journal article" date="2023" name="Science">
        <title>Genome structures resolve the early diversification of teleost fishes.</title>
        <authorList>
            <person name="Parey E."/>
            <person name="Louis A."/>
            <person name="Montfort J."/>
            <person name="Bouchez O."/>
            <person name="Roques C."/>
            <person name="Iampietro C."/>
            <person name="Lluch J."/>
            <person name="Castinel A."/>
            <person name="Donnadieu C."/>
            <person name="Desvignes T."/>
            <person name="Floi Bucao C."/>
            <person name="Jouanno E."/>
            <person name="Wen M."/>
            <person name="Mejri S."/>
            <person name="Dirks R."/>
            <person name="Jansen H."/>
            <person name="Henkel C."/>
            <person name="Chen W.J."/>
            <person name="Zahm M."/>
            <person name="Cabau C."/>
            <person name="Klopp C."/>
            <person name="Thompson A.W."/>
            <person name="Robinson-Rechavi M."/>
            <person name="Braasch I."/>
            <person name="Lecointre G."/>
            <person name="Bobe J."/>
            <person name="Postlethwait J.H."/>
            <person name="Berthelot C."/>
            <person name="Roest Crollius H."/>
            <person name="Guiguen Y."/>
        </authorList>
    </citation>
    <scope>NUCLEOTIDE SEQUENCE</scope>
    <source>
        <strain evidence="9">Concon-B</strain>
    </source>
</reference>